<dbReference type="RefSeq" id="XP_070891708.1">
    <property type="nucleotide sequence ID" value="XM_071025053.1"/>
</dbReference>
<dbReference type="EMBL" id="JBFXLQ010000001">
    <property type="protein sequence ID" value="KAL2872730.1"/>
    <property type="molecule type" value="Genomic_DNA"/>
</dbReference>
<evidence type="ECO:0000313" key="2">
    <source>
        <dbReference type="EMBL" id="KAL2872730.1"/>
    </source>
</evidence>
<keyword evidence="3" id="KW-1185">Reference proteome</keyword>
<keyword evidence="1" id="KW-1133">Transmembrane helix</keyword>
<evidence type="ECO:0000256" key="1">
    <source>
        <dbReference type="SAM" id="Phobius"/>
    </source>
</evidence>
<sequence>MFFSSECSRTLPCHGECEDACTTLEGSLRLFVQEGRWSGQSSKCRLEGSERRIEQRMVWPRGDLSPMKALLSQSSILVSCWTVDQIRMDQFILTQRVLLPAAVLTRDPASDPLPFILSPLLLDPLLLVSGWLLALVFSAVLDLHLGLFLSIYPFVCD</sequence>
<feature type="transmembrane region" description="Helical" evidence="1">
    <location>
        <begin position="125"/>
        <end position="152"/>
    </location>
</feature>
<dbReference type="Proteomes" id="UP001610432">
    <property type="component" value="Unassembled WGS sequence"/>
</dbReference>
<keyword evidence="1" id="KW-0812">Transmembrane</keyword>
<accession>A0ABR4M7Z7</accession>
<reference evidence="2 3" key="1">
    <citation type="submission" date="2024-07" db="EMBL/GenBank/DDBJ databases">
        <title>Section-level genome sequencing and comparative genomics of Aspergillus sections Usti and Cavernicolus.</title>
        <authorList>
            <consortium name="Lawrence Berkeley National Laboratory"/>
            <person name="Nybo J.L."/>
            <person name="Vesth T.C."/>
            <person name="Theobald S."/>
            <person name="Frisvad J.C."/>
            <person name="Larsen T.O."/>
            <person name="Kjaerboelling I."/>
            <person name="Rothschild-Mancinelli K."/>
            <person name="Lyhne E.K."/>
            <person name="Kogle M.E."/>
            <person name="Barry K."/>
            <person name="Clum A."/>
            <person name="Na H."/>
            <person name="Ledsgaard L."/>
            <person name="Lin J."/>
            <person name="Lipzen A."/>
            <person name="Kuo A."/>
            <person name="Riley R."/>
            <person name="Mondo S."/>
            <person name="Labutti K."/>
            <person name="Haridas S."/>
            <person name="Pangalinan J."/>
            <person name="Salamov A.A."/>
            <person name="Simmons B.A."/>
            <person name="Magnuson J.K."/>
            <person name="Chen J."/>
            <person name="Drula E."/>
            <person name="Henrissat B."/>
            <person name="Wiebenga A."/>
            <person name="Lubbers R.J."/>
            <person name="Gomes A.C."/>
            <person name="Macurrencykelacurrency M.R."/>
            <person name="Stajich J."/>
            <person name="Grigoriev I.V."/>
            <person name="Mortensen U.H."/>
            <person name="De Vries R.P."/>
            <person name="Baker S.E."/>
            <person name="Andersen M.R."/>
        </authorList>
    </citation>
    <scope>NUCLEOTIDE SEQUENCE [LARGE SCALE GENOMIC DNA]</scope>
    <source>
        <strain evidence="2 3">CBS 449.75</strain>
    </source>
</reference>
<dbReference type="GeneID" id="98140125"/>
<protein>
    <submittedName>
        <fullName evidence="2">Uncharacterized protein</fullName>
    </submittedName>
</protein>
<name>A0ABR4M7Z7_9EURO</name>
<evidence type="ECO:0000313" key="3">
    <source>
        <dbReference type="Proteomes" id="UP001610432"/>
    </source>
</evidence>
<proteinExistence type="predicted"/>
<gene>
    <name evidence="2" type="ORF">BJX67DRAFT_16799</name>
</gene>
<comment type="caution">
    <text evidence="2">The sequence shown here is derived from an EMBL/GenBank/DDBJ whole genome shotgun (WGS) entry which is preliminary data.</text>
</comment>
<keyword evidence="1" id="KW-0472">Membrane</keyword>
<organism evidence="2 3">
    <name type="scientific">Aspergillus lucknowensis</name>
    <dbReference type="NCBI Taxonomy" id="176173"/>
    <lineage>
        <taxon>Eukaryota</taxon>
        <taxon>Fungi</taxon>
        <taxon>Dikarya</taxon>
        <taxon>Ascomycota</taxon>
        <taxon>Pezizomycotina</taxon>
        <taxon>Eurotiomycetes</taxon>
        <taxon>Eurotiomycetidae</taxon>
        <taxon>Eurotiales</taxon>
        <taxon>Aspergillaceae</taxon>
        <taxon>Aspergillus</taxon>
        <taxon>Aspergillus subgen. Nidulantes</taxon>
    </lineage>
</organism>